<reference evidence="3" key="1">
    <citation type="submission" date="2017-02" db="EMBL/GenBank/DDBJ databases">
        <title>Complete genome sequence of Cupriavidus necator strain NH9, a 3-chlorobenzoate degrader.</title>
        <authorList>
            <person name="Moriuchi R."/>
            <person name="Dohra H."/>
            <person name="Ogawa N."/>
        </authorList>
    </citation>
    <scope>NUCLEOTIDE SEQUENCE [LARGE SCALE GENOMIC DNA]</scope>
    <source>
        <strain evidence="3">NH9</strain>
    </source>
</reference>
<organism evidence="2 3">
    <name type="scientific">Cupriavidus necator</name>
    <name type="common">Alcaligenes eutrophus</name>
    <name type="synonym">Ralstonia eutropha</name>
    <dbReference type="NCBI Taxonomy" id="106590"/>
    <lineage>
        <taxon>Bacteria</taxon>
        <taxon>Pseudomonadati</taxon>
        <taxon>Pseudomonadota</taxon>
        <taxon>Betaproteobacteria</taxon>
        <taxon>Burkholderiales</taxon>
        <taxon>Burkholderiaceae</taxon>
        <taxon>Cupriavidus</taxon>
    </lineage>
</organism>
<dbReference type="PANTHER" id="PTHR42928">
    <property type="entry name" value="TRICARBOXYLATE-BINDING PROTEIN"/>
    <property type="match status" value="1"/>
</dbReference>
<accession>A0A1U9UPC4</accession>
<dbReference type="RefSeq" id="WP_164704836.1">
    <property type="nucleotide sequence ID" value="NZ_CP017757.2"/>
</dbReference>
<dbReference type="Gene3D" id="3.40.190.150">
    <property type="entry name" value="Bordetella uptake gene, domain 1"/>
    <property type="match status" value="1"/>
</dbReference>
<evidence type="ECO:0000256" key="1">
    <source>
        <dbReference type="ARBA" id="ARBA00006987"/>
    </source>
</evidence>
<sequence length="95" mass="10099">MLRDVPALKEAGAPGSEMASSWFSAFVPAGTPQAMVARLEKAFMEAARDLAVRARLGALGIETTGRSGAELRQCVQSQRAYWKPIIVASGFTGND</sequence>
<protein>
    <recommendedName>
        <fullName evidence="4">Extra-cytoplasmic solute receptor</fullName>
    </recommendedName>
</protein>
<dbReference type="Proteomes" id="UP000189627">
    <property type="component" value="Chromosome 1"/>
</dbReference>
<proteinExistence type="inferred from homology"/>
<evidence type="ECO:0000313" key="2">
    <source>
        <dbReference type="EMBL" id="AQV94081.1"/>
    </source>
</evidence>
<gene>
    <name evidence="2" type="ORF">BJN34_09285</name>
</gene>
<comment type="similarity">
    <text evidence="1">Belongs to the UPF0065 (bug) family.</text>
</comment>
<dbReference type="Pfam" id="PF03401">
    <property type="entry name" value="TctC"/>
    <property type="match status" value="1"/>
</dbReference>
<dbReference type="PANTHER" id="PTHR42928:SF5">
    <property type="entry name" value="BLR1237 PROTEIN"/>
    <property type="match status" value="1"/>
</dbReference>
<dbReference type="InterPro" id="IPR005064">
    <property type="entry name" value="BUG"/>
</dbReference>
<name>A0A1U9UPC4_CUPNE</name>
<evidence type="ECO:0000313" key="3">
    <source>
        <dbReference type="Proteomes" id="UP000189627"/>
    </source>
</evidence>
<dbReference type="EMBL" id="CP017757">
    <property type="protein sequence ID" value="AQV94081.1"/>
    <property type="molecule type" value="Genomic_DNA"/>
</dbReference>
<evidence type="ECO:0008006" key="4">
    <source>
        <dbReference type="Google" id="ProtNLM"/>
    </source>
</evidence>
<dbReference type="AlphaFoldDB" id="A0A1U9UPC4"/>
<dbReference type="KEGG" id="cuh:BJN34_09285"/>
<dbReference type="InterPro" id="IPR042100">
    <property type="entry name" value="Bug_dom1"/>
</dbReference>